<sequence length="122" mass="13220">MPYIWAGNPEAKEEIERLSHDFCYPDGRMCLRRINPNTSLVYTVGVDRNSLADNMFLRSFPSSNNHLAKIVPPVATDLGAPGLFGGGGGGGEAGRRASMAAAIDPKALENWNEQCESHESLD</sequence>
<dbReference type="GeneID" id="11519530"/>
<protein>
    <submittedName>
        <fullName evidence="1">Uncharacterized protein</fullName>
    </submittedName>
</protein>
<evidence type="ECO:0000313" key="1">
    <source>
        <dbReference type="EMBL" id="AEO70611.1"/>
    </source>
</evidence>
<dbReference type="HOGENOM" id="CLU_2028324_0_0_1"/>
<proteinExistence type="predicted"/>
<dbReference type="AlphaFoldDB" id="G2RCH6"/>
<gene>
    <name evidence="1" type="ORF">THITE_2132067</name>
</gene>
<keyword evidence="2" id="KW-1185">Reference proteome</keyword>
<dbReference type="RefSeq" id="XP_003656947.1">
    <property type="nucleotide sequence ID" value="XM_003656899.1"/>
</dbReference>
<name>G2RCH6_THETT</name>
<dbReference type="KEGG" id="ttt:THITE_2132067"/>
<evidence type="ECO:0000313" key="2">
    <source>
        <dbReference type="Proteomes" id="UP000008181"/>
    </source>
</evidence>
<dbReference type="EMBL" id="CP003013">
    <property type="protein sequence ID" value="AEO70611.1"/>
    <property type="molecule type" value="Genomic_DNA"/>
</dbReference>
<reference evidence="1 2" key="1">
    <citation type="journal article" date="2011" name="Nat. Biotechnol.">
        <title>Comparative genomic analysis of the thermophilic biomass-degrading fungi Myceliophthora thermophila and Thielavia terrestris.</title>
        <authorList>
            <person name="Berka R.M."/>
            <person name="Grigoriev I.V."/>
            <person name="Otillar R."/>
            <person name="Salamov A."/>
            <person name="Grimwood J."/>
            <person name="Reid I."/>
            <person name="Ishmael N."/>
            <person name="John T."/>
            <person name="Darmond C."/>
            <person name="Moisan M.-C."/>
            <person name="Henrissat B."/>
            <person name="Coutinho P.M."/>
            <person name="Lombard V."/>
            <person name="Natvig D.O."/>
            <person name="Lindquist E."/>
            <person name="Schmutz J."/>
            <person name="Lucas S."/>
            <person name="Harris P."/>
            <person name="Powlowski J."/>
            <person name="Bellemare A."/>
            <person name="Taylor D."/>
            <person name="Butler G."/>
            <person name="de Vries R.P."/>
            <person name="Allijn I.E."/>
            <person name="van den Brink J."/>
            <person name="Ushinsky S."/>
            <person name="Storms R."/>
            <person name="Powell A.J."/>
            <person name="Paulsen I.T."/>
            <person name="Elbourne L.D.H."/>
            <person name="Baker S.E."/>
            <person name="Magnuson J."/>
            <person name="LaBoissiere S."/>
            <person name="Clutterbuck A.J."/>
            <person name="Martinez D."/>
            <person name="Wogulis M."/>
            <person name="de Leon A.L."/>
            <person name="Rey M.W."/>
            <person name="Tsang A."/>
        </authorList>
    </citation>
    <scope>NUCLEOTIDE SEQUENCE [LARGE SCALE GENOMIC DNA]</scope>
    <source>
        <strain evidence="2">ATCC 38088 / NRRL 8126</strain>
    </source>
</reference>
<accession>G2RCH6</accession>
<organism evidence="1 2">
    <name type="scientific">Thermothielavioides terrestris (strain ATCC 38088 / NRRL 8126)</name>
    <name type="common">Thielavia terrestris</name>
    <dbReference type="NCBI Taxonomy" id="578455"/>
    <lineage>
        <taxon>Eukaryota</taxon>
        <taxon>Fungi</taxon>
        <taxon>Dikarya</taxon>
        <taxon>Ascomycota</taxon>
        <taxon>Pezizomycotina</taxon>
        <taxon>Sordariomycetes</taxon>
        <taxon>Sordariomycetidae</taxon>
        <taxon>Sordariales</taxon>
        <taxon>Chaetomiaceae</taxon>
        <taxon>Thermothielavioides</taxon>
        <taxon>Thermothielavioides terrestris</taxon>
    </lineage>
</organism>
<dbReference type="Proteomes" id="UP000008181">
    <property type="component" value="Chromosome 5"/>
</dbReference>